<keyword evidence="2" id="KW-1185">Reference proteome</keyword>
<evidence type="ECO:0008006" key="3">
    <source>
        <dbReference type="Google" id="ProtNLM"/>
    </source>
</evidence>
<dbReference type="EMBL" id="VUYU01000014">
    <property type="protein sequence ID" value="NHZ35862.1"/>
    <property type="molecule type" value="Genomic_DNA"/>
</dbReference>
<reference evidence="1 2" key="1">
    <citation type="submission" date="2019-09" db="EMBL/GenBank/DDBJ databases">
        <title>Taxonomy of Antarctic Massilia spp.: description of Massilia rubra sp. nov., Massilia aquatica sp. nov., Massilia mucilaginosa sp. nov., Massilia frigida sp. nov. isolated from streams, lakes and regoliths.</title>
        <authorList>
            <person name="Holochova P."/>
            <person name="Sedlacek I."/>
            <person name="Kralova S."/>
            <person name="Maslanova I."/>
            <person name="Busse H.-J."/>
            <person name="Stankova E."/>
            <person name="Vrbovska V."/>
            <person name="Kovarovic V."/>
            <person name="Bartak M."/>
            <person name="Svec P."/>
            <person name="Pantucek R."/>
        </authorList>
    </citation>
    <scope>NUCLEOTIDE SEQUENCE [LARGE SCALE GENOMIC DNA]</scope>
    <source>
        <strain evidence="1 2">CCM 8692</strain>
    </source>
</reference>
<sequence length="320" mass="36329">MNQNLLTKDKHGPGVPGRIMAMRYLFLFLIAWTTGFGGAQANPIPSAFDRFAQVERAAVRSGVSSTASGRTIADAYLRLLPERYRRKLLGSRNRKSLQQLFNAADIAEFYTGDPRFANHMRDAFDALARIGEHKNSDSQKMYEAYISTEQFSQAASFIQKYPSSHLAMPPTVLGETVRKSGEKLWHVDFDTAEIRQVPFVFPKGLFVIVLSATRCHFTHNAVSDIEADPELQQLLAGRTLWLSRVDRGFDLSQIQSWNQQHPAFTMSLASDLSSWKQIAFWETPTFYFFKDGVLVDRMSGWPTKGRKQELSRLIKVHSEN</sequence>
<protein>
    <recommendedName>
        <fullName evidence="3">Thioredoxin domain-containing protein</fullName>
    </recommendedName>
</protein>
<evidence type="ECO:0000313" key="2">
    <source>
        <dbReference type="Proteomes" id="UP000785613"/>
    </source>
</evidence>
<comment type="caution">
    <text evidence="1">The sequence shown here is derived from an EMBL/GenBank/DDBJ whole genome shotgun (WGS) entry which is preliminary data.</text>
</comment>
<proteinExistence type="predicted"/>
<gene>
    <name evidence="1" type="ORF">F0185_20055</name>
</gene>
<dbReference type="InterPro" id="IPR036249">
    <property type="entry name" value="Thioredoxin-like_sf"/>
</dbReference>
<name>A0ABX0LND1_9BURK</name>
<organism evidence="1 2">
    <name type="scientific">Massilia rubra</name>
    <dbReference type="NCBI Taxonomy" id="2607910"/>
    <lineage>
        <taxon>Bacteria</taxon>
        <taxon>Pseudomonadati</taxon>
        <taxon>Pseudomonadota</taxon>
        <taxon>Betaproteobacteria</taxon>
        <taxon>Burkholderiales</taxon>
        <taxon>Oxalobacteraceae</taxon>
        <taxon>Telluria group</taxon>
        <taxon>Massilia</taxon>
    </lineage>
</organism>
<accession>A0ABX0LND1</accession>
<evidence type="ECO:0000313" key="1">
    <source>
        <dbReference type="EMBL" id="NHZ35862.1"/>
    </source>
</evidence>
<dbReference type="Proteomes" id="UP000785613">
    <property type="component" value="Unassembled WGS sequence"/>
</dbReference>
<dbReference type="RefSeq" id="WP_167227456.1">
    <property type="nucleotide sequence ID" value="NZ_VUYU01000014.1"/>
</dbReference>
<dbReference type="SUPFAM" id="SSF52833">
    <property type="entry name" value="Thioredoxin-like"/>
    <property type="match status" value="1"/>
</dbReference>